<feature type="domain" description="CBS" evidence="4">
    <location>
        <begin position="18"/>
        <end position="95"/>
    </location>
</feature>
<dbReference type="PANTHER" id="PTHR43080">
    <property type="entry name" value="CBS DOMAIN-CONTAINING PROTEIN CBSX3, MITOCHONDRIAL"/>
    <property type="match status" value="1"/>
</dbReference>
<dbReference type="Gene3D" id="3.10.580.10">
    <property type="entry name" value="CBS-domain"/>
    <property type="match status" value="2"/>
</dbReference>
<organism evidence="5 6">
    <name type="scientific">Waterburya agarophytonicola KI4</name>
    <dbReference type="NCBI Taxonomy" id="2874699"/>
    <lineage>
        <taxon>Bacteria</taxon>
        <taxon>Bacillati</taxon>
        <taxon>Cyanobacteriota</taxon>
        <taxon>Cyanophyceae</taxon>
        <taxon>Pleurocapsales</taxon>
        <taxon>Hyellaceae</taxon>
        <taxon>Waterburya</taxon>
        <taxon>Waterburya agarophytonicola</taxon>
    </lineage>
</organism>
<dbReference type="InterPro" id="IPR051257">
    <property type="entry name" value="Diverse_CBS-Domain"/>
</dbReference>
<evidence type="ECO:0000313" key="6">
    <source>
        <dbReference type="Proteomes" id="UP000729733"/>
    </source>
</evidence>
<feature type="coiled-coil region" evidence="3">
    <location>
        <begin position="300"/>
        <end position="327"/>
    </location>
</feature>
<evidence type="ECO:0000256" key="1">
    <source>
        <dbReference type="ARBA" id="ARBA00023122"/>
    </source>
</evidence>
<proteinExistence type="predicted"/>
<protein>
    <submittedName>
        <fullName evidence="5">CBS domain-containing protein</fullName>
    </submittedName>
</protein>
<dbReference type="CDD" id="cd04620">
    <property type="entry name" value="CBS_two-component_sensor_histidine_kinase_repeat1"/>
    <property type="match status" value="1"/>
</dbReference>
<name>A0A964BQI1_9CYAN</name>
<evidence type="ECO:0000256" key="3">
    <source>
        <dbReference type="SAM" id="Coils"/>
    </source>
</evidence>
<sequence>MESNNHLDFASPDLETAIDREPLIVTPDISLVQAIALMGRAVGVSCGMGDKSAELDFSHSQKSRSGCVLVMEESKLLGILTERDIVKLTARELSFEDVTVAEVMTRPVVILSKSNFKDIFAALFLFRRYRIRHLPLVDESNCLLGVISPGTIRQAMRPANLLKLRRVADVMSKNVIHAPINATVLDIARLMTENRVSCIVIVEVDEAENILIPVGIITERDILQFKFLQARLDNLEAGQVMSTPLFLLSPEDSLLMANQEMQRRKVRRLVVSWNWGQGLGIVTQTSILRIFDPMEMYGVIETLQSTVQQLEREKAELLALVEQKEIER</sequence>
<accession>A0A964BQI1</accession>
<dbReference type="PROSITE" id="PS51371">
    <property type="entry name" value="CBS"/>
    <property type="match status" value="4"/>
</dbReference>
<dbReference type="Pfam" id="PF00571">
    <property type="entry name" value="CBS"/>
    <property type="match status" value="4"/>
</dbReference>
<dbReference type="InterPro" id="IPR046342">
    <property type="entry name" value="CBS_dom_sf"/>
</dbReference>
<evidence type="ECO:0000256" key="2">
    <source>
        <dbReference type="PROSITE-ProRule" id="PRU00703"/>
    </source>
</evidence>
<comment type="caution">
    <text evidence="5">The sequence shown here is derived from an EMBL/GenBank/DDBJ whole genome shotgun (WGS) entry which is preliminary data.</text>
</comment>
<dbReference type="AlphaFoldDB" id="A0A964BQI1"/>
<feature type="domain" description="CBS" evidence="4">
    <location>
        <begin position="104"/>
        <end position="164"/>
    </location>
</feature>
<feature type="domain" description="CBS" evidence="4">
    <location>
        <begin position="241"/>
        <end position="302"/>
    </location>
</feature>
<dbReference type="InterPro" id="IPR000644">
    <property type="entry name" value="CBS_dom"/>
</dbReference>
<evidence type="ECO:0000259" key="4">
    <source>
        <dbReference type="PROSITE" id="PS51371"/>
    </source>
</evidence>
<keyword evidence="6" id="KW-1185">Reference proteome</keyword>
<dbReference type="PANTHER" id="PTHR43080:SF2">
    <property type="entry name" value="CBS DOMAIN-CONTAINING PROTEIN"/>
    <property type="match status" value="1"/>
</dbReference>
<dbReference type="RefSeq" id="WP_229639323.1">
    <property type="nucleotide sequence ID" value="NZ_JADWDC010000008.1"/>
</dbReference>
<keyword evidence="3" id="KW-0175">Coiled coil</keyword>
<dbReference type="CDD" id="cd17774">
    <property type="entry name" value="CBS_two-component_sensor_histidine_kinase_repeat2"/>
    <property type="match status" value="1"/>
</dbReference>
<reference evidence="5" key="1">
    <citation type="journal article" date="2021" name="Antonie Van Leeuwenhoek">
        <title>Draft genome and description of Waterburya agarophytonicola gen. nov. sp. nov. (Pleurocapsales, Cyanobacteria): a seaweed symbiont.</title>
        <authorList>
            <person name="Bonthond G."/>
            <person name="Shalygin S."/>
            <person name="Bayer T."/>
            <person name="Weinberger F."/>
        </authorList>
    </citation>
    <scope>NUCLEOTIDE SEQUENCE</scope>
    <source>
        <strain evidence="5">KI4</strain>
    </source>
</reference>
<feature type="domain" description="CBS" evidence="4">
    <location>
        <begin position="171"/>
        <end position="234"/>
    </location>
</feature>
<dbReference type="SMART" id="SM00116">
    <property type="entry name" value="CBS"/>
    <property type="match status" value="4"/>
</dbReference>
<evidence type="ECO:0000313" key="5">
    <source>
        <dbReference type="EMBL" id="MCC0176281.1"/>
    </source>
</evidence>
<dbReference type="EMBL" id="JADWDC010000008">
    <property type="protein sequence ID" value="MCC0176281.1"/>
    <property type="molecule type" value="Genomic_DNA"/>
</dbReference>
<dbReference type="Proteomes" id="UP000729733">
    <property type="component" value="Unassembled WGS sequence"/>
</dbReference>
<dbReference type="SUPFAM" id="SSF54631">
    <property type="entry name" value="CBS-domain pair"/>
    <property type="match status" value="2"/>
</dbReference>
<gene>
    <name evidence="5" type="ORF">I4641_04735</name>
</gene>
<keyword evidence="1 2" id="KW-0129">CBS domain</keyword>